<dbReference type="InterPro" id="IPR050822">
    <property type="entry name" value="Cerebellin_Synaptic_Org"/>
</dbReference>
<feature type="chain" id="PRO_5042911154" description="C1q domain-containing protein" evidence="5">
    <location>
        <begin position="22"/>
        <end position="453"/>
    </location>
</feature>
<protein>
    <recommendedName>
        <fullName evidence="6">C1q domain-containing protein</fullName>
    </recommendedName>
</protein>
<gene>
    <name evidence="7" type="ORF">V1264_016961</name>
</gene>
<dbReference type="InterPro" id="IPR036179">
    <property type="entry name" value="Ig-like_dom_sf"/>
</dbReference>
<feature type="signal peptide" evidence="5">
    <location>
        <begin position="1"/>
        <end position="21"/>
    </location>
</feature>
<evidence type="ECO:0000313" key="7">
    <source>
        <dbReference type="EMBL" id="KAK7105602.1"/>
    </source>
</evidence>
<evidence type="ECO:0000256" key="4">
    <source>
        <dbReference type="SAM" id="Coils"/>
    </source>
</evidence>
<comment type="subcellular location">
    <subcellularLocation>
        <location evidence="1">Secreted</location>
    </subcellularLocation>
</comment>
<evidence type="ECO:0000313" key="8">
    <source>
        <dbReference type="Proteomes" id="UP001374579"/>
    </source>
</evidence>
<dbReference type="Gene3D" id="2.60.120.40">
    <property type="match status" value="1"/>
</dbReference>
<dbReference type="Proteomes" id="UP001374579">
    <property type="component" value="Unassembled WGS sequence"/>
</dbReference>
<keyword evidence="3 5" id="KW-0732">Signal</keyword>
<dbReference type="SMART" id="SM00110">
    <property type="entry name" value="C1Q"/>
    <property type="match status" value="1"/>
</dbReference>
<evidence type="ECO:0000256" key="1">
    <source>
        <dbReference type="ARBA" id="ARBA00004613"/>
    </source>
</evidence>
<dbReference type="PANTHER" id="PTHR22923">
    <property type="entry name" value="CEREBELLIN-RELATED"/>
    <property type="match status" value="1"/>
</dbReference>
<accession>A0AAN9GEQ0</accession>
<dbReference type="Pfam" id="PF00386">
    <property type="entry name" value="C1q"/>
    <property type="match status" value="1"/>
</dbReference>
<organism evidence="7 8">
    <name type="scientific">Littorina saxatilis</name>
    <dbReference type="NCBI Taxonomy" id="31220"/>
    <lineage>
        <taxon>Eukaryota</taxon>
        <taxon>Metazoa</taxon>
        <taxon>Spiralia</taxon>
        <taxon>Lophotrochozoa</taxon>
        <taxon>Mollusca</taxon>
        <taxon>Gastropoda</taxon>
        <taxon>Caenogastropoda</taxon>
        <taxon>Littorinimorpha</taxon>
        <taxon>Littorinoidea</taxon>
        <taxon>Littorinidae</taxon>
        <taxon>Littorina</taxon>
    </lineage>
</organism>
<dbReference type="EMBL" id="JBAMIC010000007">
    <property type="protein sequence ID" value="KAK7105602.1"/>
    <property type="molecule type" value="Genomic_DNA"/>
</dbReference>
<dbReference type="SUPFAM" id="SSF48726">
    <property type="entry name" value="Immunoglobulin"/>
    <property type="match status" value="1"/>
</dbReference>
<dbReference type="PROSITE" id="PS50871">
    <property type="entry name" value="C1Q"/>
    <property type="match status" value="1"/>
</dbReference>
<sequence length="453" mass="49588">MALNCLHVFAVLMMTHLGSHAVEWTAALPDHSIQNVCTGDILTLPWSYTTTPGDSILSVKWYFQGASEQLIAIYSPPHFAPMSAYSKRVEMASDAGIALSEVTTADTGIYYVTVSGHDSSGAVFAYKHSVAVKVIGNETKITTDGELHAQFERQAILSNTTDRWSLVLSCGNFTYLSDPPFNMEWETPCGKVVPSDDYIDGHFQLFVTSGGEYTCRMPQQDAVDVCNHNVSSLRATVKLGLMEARVTLLEAKQEQLLEENQQLSLEKEQLMSKDSMLEAADTRLAWSVQDLTMITDQLKSQVTELDDQQSQLTSNDTDLTQSLQALTKKVNHQVAFSARLSARHTGGGTIIFKEVLTNYGDGYSPLTGNFTAPVTGLYFFILTSSPDDKDTFPHAQVLTEGSDVCDVNSPIRGDMATCGGAEHLNVGETVWATSKKRLRSGITSFSGFLIKSD</sequence>
<dbReference type="AlphaFoldDB" id="A0AAN9GEQ0"/>
<keyword evidence="2" id="KW-0964">Secreted</keyword>
<dbReference type="InterPro" id="IPR013106">
    <property type="entry name" value="Ig_V-set"/>
</dbReference>
<evidence type="ECO:0000259" key="6">
    <source>
        <dbReference type="PROSITE" id="PS50871"/>
    </source>
</evidence>
<reference evidence="7 8" key="1">
    <citation type="submission" date="2024-02" db="EMBL/GenBank/DDBJ databases">
        <title>Chromosome-scale genome assembly of the rough periwinkle Littorina saxatilis.</title>
        <authorList>
            <person name="De Jode A."/>
            <person name="Faria R."/>
            <person name="Formenti G."/>
            <person name="Sims Y."/>
            <person name="Smith T.P."/>
            <person name="Tracey A."/>
            <person name="Wood J.M.D."/>
            <person name="Zagrodzka Z.B."/>
            <person name="Johannesson K."/>
            <person name="Butlin R.K."/>
            <person name="Leder E.H."/>
        </authorList>
    </citation>
    <scope>NUCLEOTIDE SEQUENCE [LARGE SCALE GENOMIC DNA]</scope>
    <source>
        <strain evidence="7">Snail1</strain>
        <tissue evidence="7">Muscle</tissue>
    </source>
</reference>
<name>A0AAN9GEQ0_9CAEN</name>
<keyword evidence="4" id="KW-0175">Coiled coil</keyword>
<dbReference type="InterPro" id="IPR008983">
    <property type="entry name" value="Tumour_necrosis_fac-like_dom"/>
</dbReference>
<dbReference type="Gene3D" id="2.60.40.10">
    <property type="entry name" value="Immunoglobulins"/>
    <property type="match status" value="1"/>
</dbReference>
<evidence type="ECO:0000256" key="2">
    <source>
        <dbReference type="ARBA" id="ARBA00022525"/>
    </source>
</evidence>
<dbReference type="Pfam" id="PF07686">
    <property type="entry name" value="V-set"/>
    <property type="match status" value="1"/>
</dbReference>
<dbReference type="PRINTS" id="PR00007">
    <property type="entry name" value="COMPLEMNTC1Q"/>
</dbReference>
<dbReference type="PANTHER" id="PTHR22923:SF116">
    <property type="entry name" value="C1Q DOMAIN-CONTAINING PROTEIN"/>
    <property type="match status" value="1"/>
</dbReference>
<comment type="caution">
    <text evidence="7">The sequence shown here is derived from an EMBL/GenBank/DDBJ whole genome shotgun (WGS) entry which is preliminary data.</text>
</comment>
<proteinExistence type="predicted"/>
<dbReference type="SUPFAM" id="SSF49842">
    <property type="entry name" value="TNF-like"/>
    <property type="match status" value="1"/>
</dbReference>
<feature type="coiled-coil region" evidence="4">
    <location>
        <begin position="239"/>
        <end position="273"/>
    </location>
</feature>
<dbReference type="GO" id="GO:0005576">
    <property type="term" value="C:extracellular region"/>
    <property type="evidence" value="ECO:0007669"/>
    <property type="project" value="UniProtKB-SubCell"/>
</dbReference>
<dbReference type="InterPro" id="IPR001073">
    <property type="entry name" value="C1q_dom"/>
</dbReference>
<dbReference type="InterPro" id="IPR013783">
    <property type="entry name" value="Ig-like_fold"/>
</dbReference>
<feature type="domain" description="C1q" evidence="6">
    <location>
        <begin position="329"/>
        <end position="453"/>
    </location>
</feature>
<keyword evidence="8" id="KW-1185">Reference proteome</keyword>
<evidence type="ECO:0000256" key="3">
    <source>
        <dbReference type="ARBA" id="ARBA00022729"/>
    </source>
</evidence>
<evidence type="ECO:0000256" key="5">
    <source>
        <dbReference type="SAM" id="SignalP"/>
    </source>
</evidence>